<dbReference type="AlphaFoldDB" id="A0A2P7SJT7"/>
<evidence type="ECO:0000313" key="1">
    <source>
        <dbReference type="EMBL" id="PSJ62762.1"/>
    </source>
</evidence>
<evidence type="ECO:0008006" key="3">
    <source>
        <dbReference type="Google" id="ProtNLM"/>
    </source>
</evidence>
<accession>A0A2P7SJT7</accession>
<dbReference type="InterPro" id="IPR036526">
    <property type="entry name" value="C-N_Hydrolase_sf"/>
</dbReference>
<reference evidence="1 2" key="1">
    <citation type="submission" date="2018-03" db="EMBL/GenBank/DDBJ databases">
        <title>The draft genome of Mesorhizobium soli JCM 19897.</title>
        <authorList>
            <person name="Li L."/>
            <person name="Liu L."/>
            <person name="Liang L."/>
            <person name="Wang T."/>
            <person name="Zhang X."/>
        </authorList>
    </citation>
    <scope>NUCLEOTIDE SEQUENCE [LARGE SCALE GENOMIC DNA]</scope>
    <source>
        <strain evidence="1 2">JCM 19897</strain>
    </source>
</reference>
<protein>
    <recommendedName>
        <fullName evidence="3">CN hydrolase domain-containing protein</fullName>
    </recommendedName>
</protein>
<evidence type="ECO:0000313" key="2">
    <source>
        <dbReference type="Proteomes" id="UP000240653"/>
    </source>
</evidence>
<keyword evidence="2" id="KW-1185">Reference proteome</keyword>
<proteinExistence type="predicted"/>
<dbReference type="Proteomes" id="UP000240653">
    <property type="component" value="Unassembled WGS sequence"/>
</dbReference>
<comment type="caution">
    <text evidence="1">The sequence shown here is derived from an EMBL/GenBank/DDBJ whole genome shotgun (WGS) entry which is preliminary data.</text>
</comment>
<dbReference type="EMBL" id="PXYL01000002">
    <property type="protein sequence ID" value="PSJ62762.1"/>
    <property type="molecule type" value="Genomic_DNA"/>
</dbReference>
<organism evidence="1 2">
    <name type="scientific">Pseudaminobacter soli</name>
    <name type="common">ex Li et al. 2025</name>
    <dbReference type="NCBI Taxonomy" id="1295366"/>
    <lineage>
        <taxon>Bacteria</taxon>
        <taxon>Pseudomonadati</taxon>
        <taxon>Pseudomonadota</taxon>
        <taxon>Alphaproteobacteria</taxon>
        <taxon>Hyphomicrobiales</taxon>
        <taxon>Phyllobacteriaceae</taxon>
        <taxon>Pseudaminobacter</taxon>
    </lineage>
</organism>
<sequence length="95" mass="10062">MVLRHARTGAKVFVLPESALGLLAPSVERFWTDVLAAHSITVVAGAAVIDPAGYDNVMVAIGSTGALFFWLLPSHVDGFCADVRAPLACLWCHSI</sequence>
<name>A0A2P7SJT7_9HYPH</name>
<dbReference type="SUPFAM" id="SSF56317">
    <property type="entry name" value="Carbon-nitrogen hydrolase"/>
    <property type="match status" value="1"/>
</dbReference>
<gene>
    <name evidence="1" type="ORF">C7I85_03985</name>
</gene>